<feature type="domain" description="Glycosyl hydrolases family 2 sugar binding" evidence="8">
    <location>
        <begin position="71"/>
        <end position="239"/>
    </location>
</feature>
<evidence type="ECO:0000259" key="9">
    <source>
        <dbReference type="Pfam" id="PF16353"/>
    </source>
</evidence>
<dbReference type="Pfam" id="PF00703">
    <property type="entry name" value="Glyco_hydro_2"/>
    <property type="match status" value="1"/>
</dbReference>
<dbReference type="Pfam" id="PF02836">
    <property type="entry name" value="Glyco_hydro_2_C"/>
    <property type="match status" value="1"/>
</dbReference>
<evidence type="ECO:0000313" key="10">
    <source>
        <dbReference type="EMBL" id="SVA66049.1"/>
    </source>
</evidence>
<feature type="domain" description="Glycoside hydrolase family 2 immunoglobulin-like beta-sandwich" evidence="6">
    <location>
        <begin position="241"/>
        <end position="352"/>
    </location>
</feature>
<dbReference type="InterPro" id="IPR013783">
    <property type="entry name" value="Ig-like_fold"/>
</dbReference>
<sequence length="777" mass="89717">MNKQVLSIIGILLLVGGLIIINNNEKKVTTYDWEDQSVYNINRVEPTAHFIPYETERYALIGDPNKSKFFMSLNGKWNFHFSKNPNMRPQNFYSSDFDISGWKTIDVPGHWELQGWSQPIYLDEEYPFPPNPPKIPIDRNEVGSYRKSFQYPAYWRGRDIFIRFSGVRSAFYCWINGRKVGYSQGSKTPAEFNITPHIKNGKNSVSVEVYRYSDGSYLEGQDTWKLSGIERDVFIYSVPKTRVSDFYVQSGLDTAYNDGIFKLGVDLISSESSSGKYVIRALLSSIGSKIETVYDTTYKTKIDSVQTLWFEKNINKVMQWNAEQPNLYQLQLTLSDPFGKILQSFTQQVGFRQLEITDGTLKLNGKVLTLRGVNRHEWDPIKGRTIDEKSMINDIKIMKENNINAVRCSHYPNQERWYELCNEYGLYVVDEANIEAHGMRFHDKGYEKITNDPSWTGQWLDRGKRMVERDKNQPCIIMWSMGNEAGDGENFRILYNWIKNRDTSRPVVYEPAKGKSHTDITFPMYKNLEYISDYAKEYPKKPLILCEYAHAMGNSVGNLQDYWDVIDTYESLQGGFIWDLVDQTIYKTTDSGKEYWAYGGDFEGSFIENDSNFCANGLLAADRTPNPHMNELKKVYQPIKFDAIDLSNGKIKITNKYNYRNLSHLKFTYSIVGDGKVEISGNLSSLDLEPGESQSLTFNLFSIIPEPGIEYFLLLEVKTKSPDKLVPKNYLIAWEQFRLPISRHTIPIDPTEFLPVSIEFFDESILVKGDDFDISFG</sequence>
<dbReference type="Gene3D" id="3.20.20.80">
    <property type="entry name" value="Glycosidases"/>
    <property type="match status" value="1"/>
</dbReference>
<dbReference type="FunFam" id="3.20.20.80:FF:000018">
    <property type="entry name" value="Beta-galactosidase"/>
    <property type="match status" value="1"/>
</dbReference>
<dbReference type="Pfam" id="PF02837">
    <property type="entry name" value="Glyco_hydro_2_N"/>
    <property type="match status" value="1"/>
</dbReference>
<dbReference type="SUPFAM" id="SSF51445">
    <property type="entry name" value="(Trans)glycosidases"/>
    <property type="match status" value="1"/>
</dbReference>
<dbReference type="InterPro" id="IPR006101">
    <property type="entry name" value="Glyco_hydro_2"/>
</dbReference>
<feature type="domain" description="Glycoside hydrolase family 2 catalytic" evidence="7">
    <location>
        <begin position="355"/>
        <end position="641"/>
    </location>
</feature>
<evidence type="ECO:0000256" key="5">
    <source>
        <dbReference type="ARBA" id="ARBA00023295"/>
    </source>
</evidence>
<feature type="domain" description="Beta-galactosidase" evidence="9">
    <location>
        <begin position="651"/>
        <end position="740"/>
    </location>
</feature>
<accession>A0A381XMU4</accession>
<dbReference type="GO" id="GO:0004565">
    <property type="term" value="F:beta-galactosidase activity"/>
    <property type="evidence" value="ECO:0007669"/>
    <property type="project" value="UniProtKB-EC"/>
</dbReference>
<dbReference type="GO" id="GO:0009341">
    <property type="term" value="C:beta-galactosidase complex"/>
    <property type="evidence" value="ECO:0007669"/>
    <property type="project" value="TreeGrafter"/>
</dbReference>
<keyword evidence="5" id="KW-0326">Glycosidase</keyword>
<dbReference type="Gene3D" id="2.60.120.260">
    <property type="entry name" value="Galactose-binding domain-like"/>
    <property type="match status" value="1"/>
</dbReference>
<evidence type="ECO:0000256" key="3">
    <source>
        <dbReference type="ARBA" id="ARBA00012756"/>
    </source>
</evidence>
<gene>
    <name evidence="10" type="ORF">METZ01_LOCUS118903</name>
</gene>
<name>A0A381XMU4_9ZZZZ</name>
<proteinExistence type="inferred from homology"/>
<dbReference type="InterPro" id="IPR006104">
    <property type="entry name" value="Glyco_hydro_2_N"/>
</dbReference>
<evidence type="ECO:0000259" key="7">
    <source>
        <dbReference type="Pfam" id="PF02836"/>
    </source>
</evidence>
<comment type="catalytic activity">
    <reaction evidence="1">
        <text>Hydrolysis of terminal non-reducing beta-D-galactose residues in beta-D-galactosides.</text>
        <dbReference type="EC" id="3.2.1.23"/>
    </reaction>
</comment>
<evidence type="ECO:0000256" key="1">
    <source>
        <dbReference type="ARBA" id="ARBA00001412"/>
    </source>
</evidence>
<dbReference type="InterPro" id="IPR017853">
    <property type="entry name" value="GH"/>
</dbReference>
<evidence type="ECO:0000256" key="2">
    <source>
        <dbReference type="ARBA" id="ARBA00007401"/>
    </source>
</evidence>
<dbReference type="EC" id="3.2.1.23" evidence="3"/>
<feature type="non-terminal residue" evidence="10">
    <location>
        <position position="777"/>
    </location>
</feature>
<dbReference type="SUPFAM" id="SSF49785">
    <property type="entry name" value="Galactose-binding domain-like"/>
    <property type="match status" value="1"/>
</dbReference>
<dbReference type="PANTHER" id="PTHR46323">
    <property type="entry name" value="BETA-GALACTOSIDASE"/>
    <property type="match status" value="1"/>
</dbReference>
<dbReference type="InterPro" id="IPR050347">
    <property type="entry name" value="Bact_Beta-galactosidase"/>
</dbReference>
<protein>
    <recommendedName>
        <fullName evidence="3">beta-galactosidase</fullName>
        <ecNumber evidence="3">3.2.1.23</ecNumber>
    </recommendedName>
</protein>
<comment type="similarity">
    <text evidence="2">Belongs to the glycosyl hydrolase 2 family.</text>
</comment>
<keyword evidence="4" id="KW-0378">Hydrolase</keyword>
<dbReference type="InterPro" id="IPR006103">
    <property type="entry name" value="Glyco_hydro_2_cat"/>
</dbReference>
<dbReference type="GO" id="GO:0005990">
    <property type="term" value="P:lactose catabolic process"/>
    <property type="evidence" value="ECO:0007669"/>
    <property type="project" value="TreeGrafter"/>
</dbReference>
<dbReference type="PROSITE" id="PS00719">
    <property type="entry name" value="GLYCOSYL_HYDROL_F2_1"/>
    <property type="match status" value="1"/>
</dbReference>
<dbReference type="Gene3D" id="2.60.40.10">
    <property type="entry name" value="Immunoglobulins"/>
    <property type="match status" value="2"/>
</dbReference>
<reference evidence="10" key="1">
    <citation type="submission" date="2018-05" db="EMBL/GenBank/DDBJ databases">
        <authorList>
            <person name="Lanie J.A."/>
            <person name="Ng W.-L."/>
            <person name="Kazmierczak K.M."/>
            <person name="Andrzejewski T.M."/>
            <person name="Davidsen T.M."/>
            <person name="Wayne K.J."/>
            <person name="Tettelin H."/>
            <person name="Glass J.I."/>
            <person name="Rusch D."/>
            <person name="Podicherti R."/>
            <person name="Tsui H.-C.T."/>
            <person name="Winkler M.E."/>
        </authorList>
    </citation>
    <scope>NUCLEOTIDE SEQUENCE</scope>
</reference>
<dbReference type="PRINTS" id="PR00132">
    <property type="entry name" value="GLHYDRLASE2"/>
</dbReference>
<dbReference type="EMBL" id="UINC01015738">
    <property type="protein sequence ID" value="SVA66049.1"/>
    <property type="molecule type" value="Genomic_DNA"/>
</dbReference>
<organism evidence="10">
    <name type="scientific">marine metagenome</name>
    <dbReference type="NCBI Taxonomy" id="408172"/>
    <lineage>
        <taxon>unclassified sequences</taxon>
        <taxon>metagenomes</taxon>
        <taxon>ecological metagenomes</taxon>
    </lineage>
</organism>
<dbReference type="AlphaFoldDB" id="A0A381XMU4"/>
<dbReference type="PANTHER" id="PTHR46323:SF2">
    <property type="entry name" value="BETA-GALACTOSIDASE"/>
    <property type="match status" value="1"/>
</dbReference>
<dbReference type="InterPro" id="IPR008979">
    <property type="entry name" value="Galactose-bd-like_sf"/>
</dbReference>
<dbReference type="InterPro" id="IPR023230">
    <property type="entry name" value="Glyco_hydro_2_CS"/>
</dbReference>
<dbReference type="Pfam" id="PF16353">
    <property type="entry name" value="LacZ_4"/>
    <property type="match status" value="1"/>
</dbReference>
<dbReference type="InterPro" id="IPR032312">
    <property type="entry name" value="LacZ_4"/>
</dbReference>
<dbReference type="SUPFAM" id="SSF49303">
    <property type="entry name" value="beta-Galactosidase/glucuronidase domain"/>
    <property type="match status" value="2"/>
</dbReference>
<evidence type="ECO:0000256" key="4">
    <source>
        <dbReference type="ARBA" id="ARBA00022801"/>
    </source>
</evidence>
<evidence type="ECO:0000259" key="8">
    <source>
        <dbReference type="Pfam" id="PF02837"/>
    </source>
</evidence>
<dbReference type="InterPro" id="IPR036156">
    <property type="entry name" value="Beta-gal/glucu_dom_sf"/>
</dbReference>
<evidence type="ECO:0000259" key="6">
    <source>
        <dbReference type="Pfam" id="PF00703"/>
    </source>
</evidence>
<dbReference type="InterPro" id="IPR006102">
    <property type="entry name" value="Ig-like_GH2"/>
</dbReference>